<evidence type="ECO:0000256" key="4">
    <source>
        <dbReference type="ARBA" id="ARBA00025649"/>
    </source>
</evidence>
<dbReference type="Pfam" id="PF00766">
    <property type="entry name" value="ETF_alpha"/>
    <property type="match status" value="1"/>
</dbReference>
<comment type="similarity">
    <text evidence="2">Belongs to the ETF alpha-subunit/FixB family.</text>
</comment>
<evidence type="ECO:0000256" key="2">
    <source>
        <dbReference type="ARBA" id="ARBA00005817"/>
    </source>
</evidence>
<dbReference type="Gene3D" id="3.40.50.620">
    <property type="entry name" value="HUPs"/>
    <property type="match status" value="1"/>
</dbReference>
<dbReference type="InterPro" id="IPR001308">
    <property type="entry name" value="ETF_a/FixB"/>
</dbReference>
<dbReference type="PANTHER" id="PTHR43153">
    <property type="entry name" value="ELECTRON TRANSFER FLAVOPROTEIN ALPHA"/>
    <property type="match status" value="1"/>
</dbReference>
<dbReference type="InterPro" id="IPR014729">
    <property type="entry name" value="Rossmann-like_a/b/a_fold"/>
</dbReference>
<evidence type="ECO:0000259" key="5">
    <source>
        <dbReference type="SMART" id="SM00893"/>
    </source>
</evidence>
<evidence type="ECO:0000313" key="6">
    <source>
        <dbReference type="EMBL" id="MDA3623873.1"/>
    </source>
</evidence>
<dbReference type="PIRSF" id="PIRSF000089">
    <property type="entry name" value="Electra_flavoP_a"/>
    <property type="match status" value="1"/>
</dbReference>
<comment type="function">
    <text evidence="4">The electron transfer flavoprotein serves as a specific electron acceptor for other dehydrogenases. It transfers the electrons to the main respiratory chain via ETF-ubiquinone oxidoreductase (ETF dehydrogenase).</text>
</comment>
<reference evidence="6 7" key="1">
    <citation type="submission" date="2022-11" db="EMBL/GenBank/DDBJ databases">
        <title>Draft genome sequence of Saccharopolyspora sp. WRP15-2 isolated from rhizosphere soils of wild rice in Thailand.</title>
        <authorList>
            <person name="Duangmal K."/>
            <person name="Kammanee S."/>
            <person name="Muangham S."/>
        </authorList>
    </citation>
    <scope>NUCLEOTIDE SEQUENCE [LARGE SCALE GENOMIC DNA]</scope>
    <source>
        <strain evidence="6 7">WRP15-2</strain>
    </source>
</reference>
<dbReference type="InterPro" id="IPR014730">
    <property type="entry name" value="ETF_a/b_N"/>
</dbReference>
<comment type="subunit">
    <text evidence="3">Heterodimer of an alpha and a beta subunit.</text>
</comment>
<dbReference type="PANTHER" id="PTHR43153:SF1">
    <property type="entry name" value="ELECTRON TRANSFER FLAVOPROTEIN SUBUNIT ALPHA, MITOCHONDRIAL"/>
    <property type="match status" value="1"/>
</dbReference>
<organism evidence="6 7">
    <name type="scientific">Saccharopolyspora oryzae</name>
    <dbReference type="NCBI Taxonomy" id="2997343"/>
    <lineage>
        <taxon>Bacteria</taxon>
        <taxon>Bacillati</taxon>
        <taxon>Actinomycetota</taxon>
        <taxon>Actinomycetes</taxon>
        <taxon>Pseudonocardiales</taxon>
        <taxon>Pseudonocardiaceae</taxon>
        <taxon>Saccharopolyspora</taxon>
    </lineage>
</organism>
<gene>
    <name evidence="6" type="ORF">OU415_00415</name>
</gene>
<feature type="domain" description="Electron transfer flavoprotein alpha/beta-subunit N-terminal" evidence="5">
    <location>
        <begin position="2"/>
        <end position="180"/>
    </location>
</feature>
<comment type="cofactor">
    <cofactor evidence="1">
        <name>FAD</name>
        <dbReference type="ChEBI" id="CHEBI:57692"/>
    </cofactor>
</comment>
<dbReference type="InterPro" id="IPR014731">
    <property type="entry name" value="ETF_asu_C"/>
</dbReference>
<dbReference type="SUPFAM" id="SSF52402">
    <property type="entry name" value="Adenine nucleotide alpha hydrolases-like"/>
    <property type="match status" value="1"/>
</dbReference>
<protein>
    <submittedName>
        <fullName evidence="6">Electron transfer flavoprotein subunit alpha/FixB family protein</fullName>
    </submittedName>
</protein>
<proteinExistence type="inferred from homology"/>
<dbReference type="Proteomes" id="UP001210380">
    <property type="component" value="Unassembled WGS sequence"/>
</dbReference>
<dbReference type="EMBL" id="JAQGLA010000001">
    <property type="protein sequence ID" value="MDA3623873.1"/>
    <property type="molecule type" value="Genomic_DNA"/>
</dbReference>
<dbReference type="SUPFAM" id="SSF52467">
    <property type="entry name" value="DHS-like NAD/FAD-binding domain"/>
    <property type="match status" value="1"/>
</dbReference>
<keyword evidence="7" id="KW-1185">Reference proteome</keyword>
<sequence>MLLTLIEAENGALTSGSASAVARAHALAGELGVPVGAVTFAVPGDLTADLAQHGVTTLYALDHELLGEYSPERWGEALAALIRQVEPDGVLAAASSRGNELMAQAAARTGLPMAANCVAVATGESWTLTRQRVGGVLLEDAELHAPVKLITLAPGGADVAQAGLADGEVEVVTFTPGIDEGMVHTAIVDRTAGESGVTLATANVVVSGGRGVGSAEGFAELEQLAELVGGAVGCSRVATNNGWRPHSNQVGLTGTKIAPDLYIACGISGATQHWVGCMDAKTILAINTDPQAPMVTRAAYAVIGDVHEVLPAVIEEIERRTRTG</sequence>
<dbReference type="InterPro" id="IPR029035">
    <property type="entry name" value="DHS-like_NAD/FAD-binding_dom"/>
</dbReference>
<dbReference type="SMART" id="SM00893">
    <property type="entry name" value="ETF"/>
    <property type="match status" value="1"/>
</dbReference>
<evidence type="ECO:0000256" key="1">
    <source>
        <dbReference type="ARBA" id="ARBA00001974"/>
    </source>
</evidence>
<dbReference type="RefSeq" id="WP_270946441.1">
    <property type="nucleotide sequence ID" value="NZ_JAQGLA010000001.1"/>
</dbReference>
<dbReference type="Pfam" id="PF01012">
    <property type="entry name" value="ETF"/>
    <property type="match status" value="1"/>
</dbReference>
<comment type="caution">
    <text evidence="6">The sequence shown here is derived from an EMBL/GenBank/DDBJ whole genome shotgun (WGS) entry which is preliminary data.</text>
</comment>
<dbReference type="Gene3D" id="3.40.50.1220">
    <property type="entry name" value="TPP-binding domain"/>
    <property type="match status" value="1"/>
</dbReference>
<accession>A0ABT4UQ78</accession>
<evidence type="ECO:0000313" key="7">
    <source>
        <dbReference type="Proteomes" id="UP001210380"/>
    </source>
</evidence>
<evidence type="ECO:0000256" key="3">
    <source>
        <dbReference type="ARBA" id="ARBA00011355"/>
    </source>
</evidence>
<name>A0ABT4UQ78_9PSEU</name>